<dbReference type="OrthoDB" id="6022at2759"/>
<feature type="region of interest" description="Disordered" evidence="3">
    <location>
        <begin position="1"/>
        <end position="36"/>
    </location>
</feature>
<evidence type="ECO:0000256" key="3">
    <source>
        <dbReference type="SAM" id="MobiDB-lite"/>
    </source>
</evidence>
<dbReference type="STRING" id="1611254.A0A2G5SFP8"/>
<dbReference type="AlphaFoldDB" id="A0A2G5SFP8"/>
<reference evidence="5" key="1">
    <citation type="submission" date="2017-10" db="EMBL/GenBank/DDBJ databases">
        <title>Rapid genome shrinkage in a self-fertile nematode reveals novel sperm competition proteins.</title>
        <authorList>
            <person name="Yin D."/>
            <person name="Schwarz E.M."/>
            <person name="Thomas C.G."/>
            <person name="Felde R.L."/>
            <person name="Korf I.F."/>
            <person name="Cutter A.D."/>
            <person name="Schartner C.M."/>
            <person name="Ralston E.J."/>
            <person name="Meyer B.J."/>
            <person name="Haag E.S."/>
        </authorList>
    </citation>
    <scope>NUCLEOTIDE SEQUENCE [LARGE SCALE GENOMIC DNA]</scope>
    <source>
        <strain evidence="5">JU1422</strain>
    </source>
</reference>
<dbReference type="GO" id="GO:0070274">
    <property type="term" value="C:RES complex"/>
    <property type="evidence" value="ECO:0007669"/>
    <property type="project" value="TreeGrafter"/>
</dbReference>
<evidence type="ECO:0000313" key="4">
    <source>
        <dbReference type="EMBL" id="PIC13857.1"/>
    </source>
</evidence>
<evidence type="ECO:0000313" key="5">
    <source>
        <dbReference type="Proteomes" id="UP000230233"/>
    </source>
</evidence>
<dbReference type="PANTHER" id="PTHR31809:SF0">
    <property type="entry name" value="BUD13 HOMOLOG"/>
    <property type="match status" value="1"/>
</dbReference>
<evidence type="ECO:0000256" key="2">
    <source>
        <dbReference type="ARBA" id="ARBA00014454"/>
    </source>
</evidence>
<dbReference type="PANTHER" id="PTHR31809">
    <property type="entry name" value="BUD13 HOMOLOG"/>
    <property type="match status" value="1"/>
</dbReference>
<feature type="region of interest" description="Disordered" evidence="3">
    <location>
        <begin position="80"/>
        <end position="336"/>
    </location>
</feature>
<dbReference type="GO" id="GO:0005684">
    <property type="term" value="C:U2-type spliceosomal complex"/>
    <property type="evidence" value="ECO:0007669"/>
    <property type="project" value="TreeGrafter"/>
</dbReference>
<evidence type="ECO:0000256" key="1">
    <source>
        <dbReference type="ARBA" id="ARBA00011069"/>
    </source>
</evidence>
<dbReference type="Proteomes" id="UP000230233">
    <property type="component" value="Unassembled WGS sequence"/>
</dbReference>
<accession>A0A2G5SFP8</accession>
<dbReference type="GO" id="GO:0000398">
    <property type="term" value="P:mRNA splicing, via spliceosome"/>
    <property type="evidence" value="ECO:0007669"/>
    <property type="project" value="TreeGrafter"/>
</dbReference>
<keyword evidence="5" id="KW-1185">Reference proteome</keyword>
<comment type="similarity">
    <text evidence="1">Belongs to the CWC26 family.</text>
</comment>
<dbReference type="GO" id="GO:0003723">
    <property type="term" value="F:RNA binding"/>
    <property type="evidence" value="ECO:0007669"/>
    <property type="project" value="TreeGrafter"/>
</dbReference>
<comment type="caution">
    <text evidence="4">The sequence shown here is derived from an EMBL/GenBank/DDBJ whole genome shotgun (WGS) entry which is preliminary data.</text>
</comment>
<feature type="compositionally biased region" description="Basic and acidic residues" evidence="3">
    <location>
        <begin position="322"/>
        <end position="336"/>
    </location>
</feature>
<proteinExistence type="inferred from homology"/>
<sequence>MTSKADYLKKYLTPAAGDQEKKKKKKKSKDKPQGLRLIEEDAFLSVEAAKAKDIGSDEEQEEIEVLKESAKKAKVVHGFKKSFAEVEPLKEVKEEPLSPGASPPRKPRQRHDSDESPRRPRRRHDSDNSPVRQRTRHDSDNSPPRASRRCHDSDEDNFPPRRPRQRHDSDNSPPRASRKRRDSDNSPPRRRQRQDSDNSPPRGRSRRDSDNSPPRRRDRDSSPPRRRRGYDDLSPPRKSRKIEEPKMIKKEEPDEESHGRTLDGKRSGLQSARDLKEESDKLRAKNSKMFEDMDSSVSGRFADTVYRQKQTKRKGRNEEEDQEKKEREAKKTEELKEKYKSWNKGVAQIEDRRAQLEEMARVAAEPMARAKDDDAMNAHLKEVLHAADPMAAMIQKKRRDTAIDRGEVVYPSYHGHFVPNRFNIPPGYRWDGVDRSNGFEGRLAKVANNKAANQSEYYKSIAEYE</sequence>
<dbReference type="Pfam" id="PF09736">
    <property type="entry name" value="Bud13"/>
    <property type="match status" value="1"/>
</dbReference>
<dbReference type="EMBL" id="PDUG01000010">
    <property type="protein sequence ID" value="PIC13857.1"/>
    <property type="molecule type" value="Genomic_DNA"/>
</dbReference>
<gene>
    <name evidence="4" type="primary">Cni-R08D7.1</name>
    <name evidence="4" type="ORF">B9Z55_027454</name>
</gene>
<protein>
    <recommendedName>
        <fullName evidence="2">BUD13 homolog</fullName>
    </recommendedName>
</protein>
<dbReference type="InterPro" id="IPR051112">
    <property type="entry name" value="CWC26_splicing_factor"/>
</dbReference>
<feature type="compositionally biased region" description="Basic and acidic residues" evidence="3">
    <location>
        <begin position="82"/>
        <end position="96"/>
    </location>
</feature>
<organism evidence="4 5">
    <name type="scientific">Caenorhabditis nigoni</name>
    <dbReference type="NCBI Taxonomy" id="1611254"/>
    <lineage>
        <taxon>Eukaryota</taxon>
        <taxon>Metazoa</taxon>
        <taxon>Ecdysozoa</taxon>
        <taxon>Nematoda</taxon>
        <taxon>Chromadorea</taxon>
        <taxon>Rhabditida</taxon>
        <taxon>Rhabditina</taxon>
        <taxon>Rhabditomorpha</taxon>
        <taxon>Rhabditoidea</taxon>
        <taxon>Rhabditidae</taxon>
        <taxon>Peloderinae</taxon>
        <taxon>Caenorhabditis</taxon>
    </lineage>
</organism>
<name>A0A2G5SFP8_9PELO</name>
<feature type="compositionally biased region" description="Basic and acidic residues" evidence="3">
    <location>
        <begin position="273"/>
        <end position="291"/>
    </location>
</feature>
<dbReference type="InterPro" id="IPR018609">
    <property type="entry name" value="Bud13"/>
</dbReference>
<feature type="compositionally biased region" description="Basic and acidic residues" evidence="3">
    <location>
        <begin position="206"/>
        <end position="266"/>
    </location>
</feature>